<organism evidence="1 2">
    <name type="scientific">Pistacia integerrima</name>
    <dbReference type="NCBI Taxonomy" id="434235"/>
    <lineage>
        <taxon>Eukaryota</taxon>
        <taxon>Viridiplantae</taxon>
        <taxon>Streptophyta</taxon>
        <taxon>Embryophyta</taxon>
        <taxon>Tracheophyta</taxon>
        <taxon>Spermatophyta</taxon>
        <taxon>Magnoliopsida</taxon>
        <taxon>eudicotyledons</taxon>
        <taxon>Gunneridae</taxon>
        <taxon>Pentapetalae</taxon>
        <taxon>rosids</taxon>
        <taxon>malvids</taxon>
        <taxon>Sapindales</taxon>
        <taxon>Anacardiaceae</taxon>
        <taxon>Pistacia</taxon>
    </lineage>
</organism>
<accession>A0ACC0ZKI6</accession>
<reference evidence="2" key="1">
    <citation type="journal article" date="2023" name="G3 (Bethesda)">
        <title>Genome assembly and association tests identify interacting loci associated with vigor, precocity, and sex in interspecific pistachio rootstocks.</title>
        <authorList>
            <person name="Palmer W."/>
            <person name="Jacygrad E."/>
            <person name="Sagayaradj S."/>
            <person name="Cavanaugh K."/>
            <person name="Han R."/>
            <person name="Bertier L."/>
            <person name="Beede B."/>
            <person name="Kafkas S."/>
            <person name="Golino D."/>
            <person name="Preece J."/>
            <person name="Michelmore R."/>
        </authorList>
    </citation>
    <scope>NUCLEOTIDE SEQUENCE [LARGE SCALE GENOMIC DNA]</scope>
</reference>
<evidence type="ECO:0000313" key="1">
    <source>
        <dbReference type="EMBL" id="KAJ0053148.1"/>
    </source>
</evidence>
<proteinExistence type="predicted"/>
<dbReference type="EMBL" id="CM047736">
    <property type="protein sequence ID" value="KAJ0053148.1"/>
    <property type="molecule type" value="Genomic_DNA"/>
</dbReference>
<gene>
    <name evidence="1" type="ORF">Pint_01112</name>
</gene>
<keyword evidence="2" id="KW-1185">Reference proteome</keyword>
<comment type="caution">
    <text evidence="1">The sequence shown here is derived from an EMBL/GenBank/DDBJ whole genome shotgun (WGS) entry which is preliminary data.</text>
</comment>
<sequence length="840" mass="92541">MADGGSKVGSSSVSSQNKGSKNKRKLFDPSIKNLINLPSSLTEFPRYEQTSKKSQNPSSEPVSLGMRSSRSKEVAGGEECESADWDDPIVRALEELLSAGLLVLFRDAIMQIVERGYSEEDAEKSISRHGLYCGGKDLVSNVVDDALAFLNKGKGVYASRDEVFEDLKELVDYTMLEMINVLREVKPSLSIAEAMWWLLMCDLNISQACTAEGDLLNFLDGKEVSGESSSCSTPSPSGSEAQTSVTVPPNTKEANSPNPSNPNPQSCPAETLKFGSFPNLPNPRNKGRDSLVMVAQSVEKSLSSLGERVQNMSLTLAPEERSGTGRKGRSKKELATLRQKSFHGHTEKTYKAYGKGAFKSGKLATIGGFVVEKRVQPPTDLPAVQPKSGASKKSTETEAIASSADGSHSVSTGTPLAFPVPDSASTKCTMSALPAPNIEHAASSSSEKHPATRAESCVFLSPMMPDFYAGIPFDESLGKYVPRDEKDELLLKLVPRVQELENELNSWTEWANQKVMQAARRLSKDQPELKSLRQEKQEAEQSKKEKQMLEENTMKRLSEMEFALNNATGQVERSNTTVRKLELEHVLLKREMEAAKLRAAESATNCLEALEREQKALKDAQSWEGQKALLREQLACEKLKAAELQQEISKTRNRQNQVEARLKEERMAKEKLCAQAASIRKEREQLEATAKAEEEMIKLKAEKEIKKYTVDIKKLEGQISLLKYKSDSCKIAALRGSADGGFGCFLPGGKSASPEMKGNRIPSFSREGTNFPENVATGGLKQERECVMCLSEEKSVVFLPCAHQVLCPKCNELHEKEGMKDCPSCRTPIQRRINVHFPKP</sequence>
<evidence type="ECO:0000313" key="2">
    <source>
        <dbReference type="Proteomes" id="UP001163603"/>
    </source>
</evidence>
<name>A0ACC0ZKI6_9ROSI</name>
<protein>
    <submittedName>
        <fullName evidence="1">Uncharacterized protein</fullName>
    </submittedName>
</protein>
<dbReference type="Proteomes" id="UP001163603">
    <property type="component" value="Chromosome 1"/>
</dbReference>